<dbReference type="SMART" id="SM00448">
    <property type="entry name" value="REC"/>
    <property type="match status" value="1"/>
</dbReference>
<dbReference type="CDD" id="cd17574">
    <property type="entry name" value="REC_OmpR"/>
    <property type="match status" value="1"/>
</dbReference>
<dbReference type="FunFam" id="3.40.50.2300:FF:000001">
    <property type="entry name" value="DNA-binding response regulator PhoB"/>
    <property type="match status" value="1"/>
</dbReference>
<dbReference type="Pfam" id="PF00486">
    <property type="entry name" value="Trans_reg_C"/>
    <property type="match status" value="1"/>
</dbReference>
<keyword evidence="5" id="KW-0238">DNA-binding</keyword>
<dbReference type="InterPro" id="IPR036388">
    <property type="entry name" value="WH-like_DNA-bd_sf"/>
</dbReference>
<comment type="subcellular location">
    <subcellularLocation>
        <location evidence="1">Cytoplasm</location>
    </subcellularLocation>
</comment>
<dbReference type="InterPro" id="IPR039420">
    <property type="entry name" value="WalR-like"/>
</dbReference>
<evidence type="ECO:0000256" key="4">
    <source>
        <dbReference type="ARBA" id="ARBA00023015"/>
    </source>
</evidence>
<evidence type="ECO:0000256" key="3">
    <source>
        <dbReference type="ARBA" id="ARBA00023012"/>
    </source>
</evidence>
<keyword evidence="3" id="KW-0902">Two-component regulatory system</keyword>
<dbReference type="GO" id="GO:0005829">
    <property type="term" value="C:cytosol"/>
    <property type="evidence" value="ECO:0007669"/>
    <property type="project" value="TreeGrafter"/>
</dbReference>
<dbReference type="Gene3D" id="3.40.50.2300">
    <property type="match status" value="1"/>
</dbReference>
<name>A0A0J1IMB1_NIACI</name>
<dbReference type="AlphaFoldDB" id="A0A0J1IMB1"/>
<dbReference type="SUPFAM" id="SSF46894">
    <property type="entry name" value="C-terminal effector domain of the bipartite response regulators"/>
    <property type="match status" value="1"/>
</dbReference>
<organism evidence="7 8">
    <name type="scientific">Niallia circulans</name>
    <name type="common">Bacillus circulans</name>
    <dbReference type="NCBI Taxonomy" id="1397"/>
    <lineage>
        <taxon>Bacteria</taxon>
        <taxon>Bacillati</taxon>
        <taxon>Bacillota</taxon>
        <taxon>Bacilli</taxon>
        <taxon>Bacillales</taxon>
        <taxon>Bacillaceae</taxon>
        <taxon>Niallia</taxon>
    </lineage>
</organism>
<dbReference type="InterPro" id="IPR001789">
    <property type="entry name" value="Sig_transdc_resp-reg_receiver"/>
</dbReference>
<dbReference type="SUPFAM" id="SSF52172">
    <property type="entry name" value="CheY-like"/>
    <property type="match status" value="1"/>
</dbReference>
<dbReference type="CDD" id="cd00383">
    <property type="entry name" value="trans_reg_C"/>
    <property type="match status" value="1"/>
</dbReference>
<evidence type="ECO:0000256" key="2">
    <source>
        <dbReference type="ARBA" id="ARBA00022553"/>
    </source>
</evidence>
<dbReference type="PANTHER" id="PTHR48111:SF40">
    <property type="entry name" value="PHOSPHATE REGULON TRANSCRIPTIONAL REGULATORY PROTEIN PHOB"/>
    <property type="match status" value="1"/>
</dbReference>
<accession>A0A0J1IMB1</accession>
<keyword evidence="4" id="KW-0805">Transcription regulation</keyword>
<keyword evidence="2" id="KW-0597">Phosphoprotein</keyword>
<reference evidence="7 8" key="1">
    <citation type="submission" date="2015-05" db="EMBL/GenBank/DDBJ databases">
        <title>Whole genome sequence and identification of bacterial endophytes from Costus igneus.</title>
        <authorList>
            <person name="Lee Y.P."/>
            <person name="Gan H.M."/>
            <person name="Eng W."/>
            <person name="Wheatley M.S."/>
            <person name="Caraballo A."/>
            <person name="Polter S."/>
            <person name="Savka M.A."/>
            <person name="Hudson A.O."/>
        </authorList>
    </citation>
    <scope>NUCLEOTIDE SEQUENCE [LARGE SCALE GENOMIC DNA]</scope>
    <source>
        <strain evidence="7 8">RIT379</strain>
    </source>
</reference>
<keyword evidence="8" id="KW-1185">Reference proteome</keyword>
<evidence type="ECO:0000313" key="7">
    <source>
        <dbReference type="EMBL" id="KLV27121.1"/>
    </source>
</evidence>
<evidence type="ECO:0000256" key="1">
    <source>
        <dbReference type="ARBA" id="ARBA00004496"/>
    </source>
</evidence>
<dbReference type="InterPro" id="IPR001867">
    <property type="entry name" value="OmpR/PhoB-type_DNA-bd"/>
</dbReference>
<dbReference type="PATRIC" id="fig|1397.4.peg.3908"/>
<protein>
    <submittedName>
        <fullName evidence="7">Uncharacterized protein</fullName>
    </submittedName>
</protein>
<dbReference type="PANTHER" id="PTHR48111">
    <property type="entry name" value="REGULATOR OF RPOS"/>
    <property type="match status" value="1"/>
</dbReference>
<evidence type="ECO:0000256" key="6">
    <source>
        <dbReference type="ARBA" id="ARBA00023163"/>
    </source>
</evidence>
<dbReference type="Proteomes" id="UP000036045">
    <property type="component" value="Unassembled WGS sequence"/>
</dbReference>
<dbReference type="OrthoDB" id="9790442at2"/>
<dbReference type="Gene3D" id="6.10.250.690">
    <property type="match status" value="1"/>
</dbReference>
<dbReference type="GO" id="GO:0000976">
    <property type="term" value="F:transcription cis-regulatory region binding"/>
    <property type="evidence" value="ECO:0007669"/>
    <property type="project" value="TreeGrafter"/>
</dbReference>
<dbReference type="PROSITE" id="PS51755">
    <property type="entry name" value="OMPR_PHOB"/>
    <property type="match status" value="1"/>
</dbReference>
<evidence type="ECO:0000256" key="5">
    <source>
        <dbReference type="ARBA" id="ARBA00023125"/>
    </source>
</evidence>
<dbReference type="PROSITE" id="PS50110">
    <property type="entry name" value="RESPONSE_REGULATORY"/>
    <property type="match status" value="1"/>
</dbReference>
<gene>
    <name evidence="7" type="ORF">ABW02_06215</name>
</gene>
<evidence type="ECO:0000313" key="8">
    <source>
        <dbReference type="Proteomes" id="UP000036045"/>
    </source>
</evidence>
<dbReference type="Pfam" id="PF00072">
    <property type="entry name" value="Response_reg"/>
    <property type="match status" value="1"/>
</dbReference>
<comment type="caution">
    <text evidence="7">The sequence shown here is derived from an EMBL/GenBank/DDBJ whole genome shotgun (WGS) entry which is preliminary data.</text>
</comment>
<dbReference type="Gene3D" id="1.10.10.10">
    <property type="entry name" value="Winged helix-like DNA-binding domain superfamily/Winged helix DNA-binding domain"/>
    <property type="match status" value="1"/>
</dbReference>
<dbReference type="GO" id="GO:0006355">
    <property type="term" value="P:regulation of DNA-templated transcription"/>
    <property type="evidence" value="ECO:0007669"/>
    <property type="project" value="InterPro"/>
</dbReference>
<proteinExistence type="predicted"/>
<keyword evidence="6" id="KW-0804">Transcription</keyword>
<dbReference type="SMART" id="SM00862">
    <property type="entry name" value="Trans_reg_C"/>
    <property type="match status" value="1"/>
</dbReference>
<sequence>MDGDLLIDGGVAELTFNNILIVDDHEEIILLMTDFLEIENYQVYSAKNTNEASDILHQTKIDCILLDVMMPGMDGFSFCKNIRKESDIPILFLSAYETDTDKIRGLTLGADDYIVKSASPSEIVARIKAVERRMSLTRDRGSGEKKILSIGNLILNKNTRSVTVGTQEVDLTAIEFNLLEYFMENEGIVLSYEQIIARIWHDEFTGYHSVRVHVANLREKLAVFSSIPEIKTIRSVGYLLQKG</sequence>
<dbReference type="EMBL" id="LDPH01000004">
    <property type="protein sequence ID" value="KLV27121.1"/>
    <property type="molecule type" value="Genomic_DNA"/>
</dbReference>
<dbReference type="InterPro" id="IPR011006">
    <property type="entry name" value="CheY-like_superfamily"/>
</dbReference>
<dbReference type="InterPro" id="IPR016032">
    <property type="entry name" value="Sig_transdc_resp-reg_C-effctor"/>
</dbReference>
<dbReference type="GO" id="GO:0000156">
    <property type="term" value="F:phosphorelay response regulator activity"/>
    <property type="evidence" value="ECO:0007669"/>
    <property type="project" value="TreeGrafter"/>
</dbReference>
<dbReference type="GO" id="GO:0032993">
    <property type="term" value="C:protein-DNA complex"/>
    <property type="evidence" value="ECO:0007669"/>
    <property type="project" value="TreeGrafter"/>
</dbReference>